<feature type="domain" description="C2H2-type" evidence="14">
    <location>
        <begin position="261"/>
        <end position="288"/>
    </location>
</feature>
<evidence type="ECO:0000313" key="15">
    <source>
        <dbReference type="Ensembl" id="ENSFHEP00000025284.1"/>
    </source>
</evidence>
<evidence type="ECO:0000313" key="16">
    <source>
        <dbReference type="Proteomes" id="UP000265000"/>
    </source>
</evidence>
<keyword evidence="10" id="KW-0804">Transcription</keyword>
<dbReference type="Gene3D" id="3.30.160.60">
    <property type="entry name" value="Classic Zinc Finger"/>
    <property type="match status" value="6"/>
</dbReference>
<evidence type="ECO:0000256" key="7">
    <source>
        <dbReference type="ARBA" id="ARBA00022833"/>
    </source>
</evidence>
<comment type="subcellular location">
    <subcellularLocation>
        <location evidence="2">Nucleus</location>
    </subcellularLocation>
</comment>
<dbReference type="GO" id="GO:0000981">
    <property type="term" value="F:DNA-binding transcription factor activity, RNA polymerase II-specific"/>
    <property type="evidence" value="ECO:0007669"/>
    <property type="project" value="TreeGrafter"/>
</dbReference>
<evidence type="ECO:0000256" key="12">
    <source>
        <dbReference type="PROSITE-ProRule" id="PRU00042"/>
    </source>
</evidence>
<name>A0A3Q2QEY5_FUNHE</name>
<dbReference type="FunFam" id="3.30.160.60:FF:002343">
    <property type="entry name" value="Zinc finger protein 33A"/>
    <property type="match status" value="1"/>
</dbReference>
<keyword evidence="11" id="KW-0539">Nucleus</keyword>
<dbReference type="Pfam" id="PF00096">
    <property type="entry name" value="zf-C2H2"/>
    <property type="match status" value="6"/>
</dbReference>
<dbReference type="GO" id="GO:0008270">
    <property type="term" value="F:zinc ion binding"/>
    <property type="evidence" value="ECO:0007669"/>
    <property type="project" value="UniProtKB-KW"/>
</dbReference>
<dbReference type="InterPro" id="IPR013087">
    <property type="entry name" value="Znf_C2H2_type"/>
</dbReference>
<evidence type="ECO:0000256" key="10">
    <source>
        <dbReference type="ARBA" id="ARBA00023163"/>
    </source>
</evidence>
<dbReference type="AlphaFoldDB" id="A0A3Q2QEY5"/>
<keyword evidence="8" id="KW-0805">Transcription regulation</keyword>
<keyword evidence="6 12" id="KW-0863">Zinc-finger</keyword>
<dbReference type="InterPro" id="IPR036236">
    <property type="entry name" value="Znf_C2H2_sf"/>
</dbReference>
<dbReference type="FunFam" id="3.30.160.60:FF:000711">
    <property type="entry name" value="zinc finger protein 697"/>
    <property type="match status" value="1"/>
</dbReference>
<keyword evidence="16" id="KW-1185">Reference proteome</keyword>
<sequence>MEFKEVFVKTEEEMDDQRRLLDFSRIPQIILHRIDPPVCKDEGVHIVLSHKEGNSTLNEEQPEPMQIKWEKGKHGHEQFKEEERQLCISQVEKQLVLKQDTDEILIIPFNVQRFHNETEQNGNKLIFQAFPEVEDRDQEGNNNGDPRKRREEQTQNERCEKPKQQRSNKKTHPNRYIHSCKIGLNIFSQKGNLSTRMKTEKAIPFTCVTCGKSFARKDNLTYHMRTHTGEKPFTCVTCEKSFTRKYYLTYHMKTHTGEKSFPCVTCGKSYSNGCNLTYHMRTHTGEKPFTCVTCGKSFTRKDYLTYHMRNHTGEKPFSCVTCGKRYSDKSSLRYHMRTHTGEKPFTCVTCGKSFARKDNLTYHMRTHTG</sequence>
<dbReference type="PROSITE" id="PS00028">
    <property type="entry name" value="ZINC_FINGER_C2H2_1"/>
    <property type="match status" value="6"/>
</dbReference>
<dbReference type="GO" id="GO:0000785">
    <property type="term" value="C:chromatin"/>
    <property type="evidence" value="ECO:0007669"/>
    <property type="project" value="TreeGrafter"/>
</dbReference>
<dbReference type="SMART" id="SM00355">
    <property type="entry name" value="ZnF_C2H2"/>
    <property type="match status" value="6"/>
</dbReference>
<dbReference type="STRING" id="8078.ENSFHEP00000025284"/>
<dbReference type="SUPFAM" id="SSF57667">
    <property type="entry name" value="beta-beta-alpha zinc fingers"/>
    <property type="match status" value="3"/>
</dbReference>
<dbReference type="PANTHER" id="PTHR14003">
    <property type="entry name" value="TRANSCRIPTIONAL REPRESSOR PROTEIN YY"/>
    <property type="match status" value="1"/>
</dbReference>
<keyword evidence="4" id="KW-0479">Metal-binding</keyword>
<dbReference type="GeneTree" id="ENSGT01150000286959"/>
<keyword evidence="5" id="KW-0677">Repeat</keyword>
<proteinExistence type="inferred from homology"/>
<evidence type="ECO:0000256" key="1">
    <source>
        <dbReference type="ARBA" id="ARBA00003767"/>
    </source>
</evidence>
<dbReference type="FunFam" id="3.30.160.60:FF:000912">
    <property type="entry name" value="Zinc finger protein 660"/>
    <property type="match status" value="1"/>
</dbReference>
<evidence type="ECO:0000256" key="4">
    <source>
        <dbReference type="ARBA" id="ARBA00022723"/>
    </source>
</evidence>
<organism evidence="15 16">
    <name type="scientific">Fundulus heteroclitus</name>
    <name type="common">Killifish</name>
    <name type="synonym">Mummichog</name>
    <dbReference type="NCBI Taxonomy" id="8078"/>
    <lineage>
        <taxon>Eukaryota</taxon>
        <taxon>Metazoa</taxon>
        <taxon>Chordata</taxon>
        <taxon>Craniata</taxon>
        <taxon>Vertebrata</taxon>
        <taxon>Euteleostomi</taxon>
        <taxon>Actinopterygii</taxon>
        <taxon>Neopterygii</taxon>
        <taxon>Teleostei</taxon>
        <taxon>Neoteleostei</taxon>
        <taxon>Acanthomorphata</taxon>
        <taxon>Ovalentaria</taxon>
        <taxon>Atherinomorphae</taxon>
        <taxon>Cyprinodontiformes</taxon>
        <taxon>Fundulidae</taxon>
        <taxon>Fundulus</taxon>
    </lineage>
</organism>
<dbReference type="GO" id="GO:0005667">
    <property type="term" value="C:transcription regulator complex"/>
    <property type="evidence" value="ECO:0007669"/>
    <property type="project" value="TreeGrafter"/>
</dbReference>
<evidence type="ECO:0000256" key="6">
    <source>
        <dbReference type="ARBA" id="ARBA00022771"/>
    </source>
</evidence>
<evidence type="ECO:0000256" key="5">
    <source>
        <dbReference type="ARBA" id="ARBA00022737"/>
    </source>
</evidence>
<dbReference type="PROSITE" id="PS50157">
    <property type="entry name" value="ZINC_FINGER_C2H2_2"/>
    <property type="match status" value="6"/>
</dbReference>
<feature type="domain" description="C2H2-type" evidence="14">
    <location>
        <begin position="289"/>
        <end position="316"/>
    </location>
</feature>
<dbReference type="FunFam" id="3.30.160.60:FF:000100">
    <property type="entry name" value="Zinc finger 45-like"/>
    <property type="match status" value="1"/>
</dbReference>
<feature type="domain" description="C2H2-type" evidence="14">
    <location>
        <begin position="233"/>
        <end position="260"/>
    </location>
</feature>
<feature type="domain" description="C2H2-type" evidence="14">
    <location>
        <begin position="345"/>
        <end position="369"/>
    </location>
</feature>
<keyword evidence="9" id="KW-0238">DNA-binding</keyword>
<comment type="similarity">
    <text evidence="3">Belongs to the krueppel C2H2-type zinc-finger protein family.</text>
</comment>
<dbReference type="FunFam" id="3.30.160.60:FF:000765">
    <property type="entry name" value="Zinc finger 45-like"/>
    <property type="match status" value="1"/>
</dbReference>
<evidence type="ECO:0000256" key="9">
    <source>
        <dbReference type="ARBA" id="ARBA00023125"/>
    </source>
</evidence>
<dbReference type="GO" id="GO:0000978">
    <property type="term" value="F:RNA polymerase II cis-regulatory region sequence-specific DNA binding"/>
    <property type="evidence" value="ECO:0007669"/>
    <property type="project" value="TreeGrafter"/>
</dbReference>
<evidence type="ECO:0000256" key="11">
    <source>
        <dbReference type="ARBA" id="ARBA00023242"/>
    </source>
</evidence>
<evidence type="ECO:0000256" key="13">
    <source>
        <dbReference type="SAM" id="MobiDB-lite"/>
    </source>
</evidence>
<evidence type="ECO:0000256" key="8">
    <source>
        <dbReference type="ARBA" id="ARBA00023015"/>
    </source>
</evidence>
<feature type="domain" description="C2H2-type" evidence="14">
    <location>
        <begin position="205"/>
        <end position="232"/>
    </location>
</feature>
<evidence type="ECO:0000256" key="2">
    <source>
        <dbReference type="ARBA" id="ARBA00004123"/>
    </source>
</evidence>
<dbReference type="Proteomes" id="UP000265000">
    <property type="component" value="Unplaced"/>
</dbReference>
<dbReference type="Ensembl" id="ENSFHET00000005626.1">
    <property type="protein sequence ID" value="ENSFHEP00000025284.1"/>
    <property type="gene ID" value="ENSFHEG00000007400.1"/>
</dbReference>
<feature type="region of interest" description="Disordered" evidence="13">
    <location>
        <begin position="129"/>
        <end position="172"/>
    </location>
</feature>
<keyword evidence="7" id="KW-0862">Zinc</keyword>
<dbReference type="PANTHER" id="PTHR14003:SF23">
    <property type="entry name" value="ZINC FINGER PROTEIN 143"/>
    <property type="match status" value="1"/>
</dbReference>
<feature type="compositionally biased region" description="Basic and acidic residues" evidence="13">
    <location>
        <begin position="145"/>
        <end position="163"/>
    </location>
</feature>
<comment type="function">
    <text evidence="1">May be involved in transcriptional regulation.</text>
</comment>
<feature type="domain" description="C2H2-type" evidence="14">
    <location>
        <begin position="317"/>
        <end position="344"/>
    </location>
</feature>
<evidence type="ECO:0000256" key="3">
    <source>
        <dbReference type="ARBA" id="ARBA00006991"/>
    </source>
</evidence>
<dbReference type="GO" id="GO:0031519">
    <property type="term" value="C:PcG protein complex"/>
    <property type="evidence" value="ECO:0007669"/>
    <property type="project" value="TreeGrafter"/>
</dbReference>
<dbReference type="FunFam" id="3.30.160.60:FF:000966">
    <property type="entry name" value="ZFP90 zinc finger protein"/>
    <property type="match status" value="1"/>
</dbReference>
<accession>A0A3Q2QEY5</accession>
<reference evidence="15" key="2">
    <citation type="submission" date="2025-09" db="UniProtKB">
        <authorList>
            <consortium name="Ensembl"/>
        </authorList>
    </citation>
    <scope>IDENTIFICATION</scope>
</reference>
<evidence type="ECO:0000259" key="14">
    <source>
        <dbReference type="PROSITE" id="PS50157"/>
    </source>
</evidence>
<reference evidence="15" key="1">
    <citation type="submission" date="2025-08" db="UniProtKB">
        <authorList>
            <consortium name="Ensembl"/>
        </authorList>
    </citation>
    <scope>IDENTIFICATION</scope>
</reference>
<protein>
    <submittedName>
        <fullName evidence="15">Gastrula zinc finger protein XlCGF57.1-like</fullName>
    </submittedName>
</protein>